<evidence type="ECO:0000313" key="2">
    <source>
        <dbReference type="EMBL" id="SIM59301.1"/>
    </source>
</evidence>
<dbReference type="GeneID" id="41588202"/>
<dbReference type="EMBL" id="LT671858">
    <property type="protein sequence ID" value="SIM59301.1"/>
    <property type="molecule type" value="Genomic_DNA"/>
</dbReference>
<name>A0A1N5UF13_9ARCH</name>
<evidence type="ECO:0000313" key="3">
    <source>
        <dbReference type="Proteomes" id="UP000195607"/>
    </source>
</evidence>
<feature type="region of interest" description="Disordered" evidence="1">
    <location>
        <begin position="159"/>
        <end position="180"/>
    </location>
</feature>
<evidence type="ECO:0000256" key="1">
    <source>
        <dbReference type="SAM" id="MobiDB-lite"/>
    </source>
</evidence>
<protein>
    <submittedName>
        <fullName evidence="2">Uncharacterized protein</fullName>
    </submittedName>
</protein>
<gene>
    <name evidence="2" type="ORF">CSP5_0933</name>
</gene>
<organism evidence="2 3">
    <name type="scientific">Cuniculiplasma divulgatum</name>
    <dbReference type="NCBI Taxonomy" id="1673428"/>
    <lineage>
        <taxon>Archaea</taxon>
        <taxon>Methanobacteriati</taxon>
        <taxon>Thermoplasmatota</taxon>
        <taxon>Thermoplasmata</taxon>
        <taxon>Thermoplasmatales</taxon>
        <taxon>Cuniculiplasmataceae</taxon>
        <taxon>Cuniculiplasma</taxon>
    </lineage>
</organism>
<reference evidence="2 3" key="1">
    <citation type="submission" date="2016-04" db="EMBL/GenBank/DDBJ databases">
        <authorList>
            <person name="Evans L.H."/>
            <person name="Alamgir A."/>
            <person name="Owens N."/>
            <person name="Weber N.D."/>
            <person name="Virtaneva K."/>
            <person name="Barbian K."/>
            <person name="Babar A."/>
            <person name="Rosenke K."/>
        </authorList>
    </citation>
    <scope>NUCLEOTIDE SEQUENCE [LARGE SCALE GENOMIC DNA]</scope>
    <source>
        <strain evidence="3">S5(T) (JCM 30642 \VKM B-2941)</strain>
    </source>
</reference>
<sequence>MSVFNRKSKEELEVETQMNIKLLKKKAEDYAGKCDSMAQKYDAQKEAARSIGNKSLEQAFEEKAKNLRVQASKIRSFVLIVDDIGMMKDQSALMNSFADTMKTYVKTIGKGQANAQWMSQMESQLDKAVDESERVGDLFGGLLQDVGLNLNYELDSIGREKSNNTNANDKEKVEDINVDEMEKRLREKLKDLDKVDTNE</sequence>
<proteinExistence type="predicted"/>
<accession>A0A1N5UF13</accession>
<dbReference type="Proteomes" id="UP000195607">
    <property type="component" value="Chromosome I"/>
</dbReference>
<dbReference type="RefSeq" id="WP_148689724.1">
    <property type="nucleotide sequence ID" value="NZ_LT671858.1"/>
</dbReference>
<dbReference type="AlphaFoldDB" id="A0A1N5UF13"/>